<name>F9ZWQ8_METMM</name>
<gene>
    <name evidence="2" type="ordered locus">Metme_2514</name>
</gene>
<reference evidence="3" key="3">
    <citation type="submission" date="2011-05" db="EMBL/GenBank/DDBJ databases">
        <title>Complete sequence of Methylomonas methanica MC09.</title>
        <authorList>
            <consortium name="US DOE Joint Genome Institute"/>
            <person name="Lucas S."/>
            <person name="Han J."/>
            <person name="Lapidus A."/>
            <person name="Cheng J.-F."/>
            <person name="Goodwin L."/>
            <person name="Pitluck S."/>
            <person name="Peters L."/>
            <person name="Mikhailova N."/>
            <person name="Teshima H."/>
            <person name="Han C."/>
            <person name="Tapia R."/>
            <person name="Land M."/>
            <person name="Hauser L."/>
            <person name="Kyrpides N."/>
            <person name="Ivanova N."/>
            <person name="Pagani I."/>
            <person name="Stein L."/>
            <person name="Woyke T."/>
        </authorList>
    </citation>
    <scope>NUCLEOTIDE SEQUENCE [LARGE SCALE GENOMIC DNA]</scope>
    <source>
        <strain evidence="3">MC09</strain>
    </source>
</reference>
<reference evidence="2 3" key="1">
    <citation type="journal article" date="2011" name="J. Bacteriol.">
        <title>Complete Genome Sequence of the Aerobic Marine Methanotroph Methylomonas methanica MC09.</title>
        <authorList>
            <person name="Boden R."/>
            <person name="Cunliffe M."/>
            <person name="Scanlan J."/>
            <person name="Moussard H."/>
            <person name="Kits K.D."/>
            <person name="Klotz M.G."/>
            <person name="Jetten M.S."/>
            <person name="Vuilleumier S."/>
            <person name="Han J."/>
            <person name="Peters L."/>
            <person name="Mikhailova N."/>
            <person name="Teshima H."/>
            <person name="Tapia R."/>
            <person name="Kyrpides N."/>
            <person name="Ivanova N."/>
            <person name="Pagani I."/>
            <person name="Cheng J.F."/>
            <person name="Goodwin L."/>
            <person name="Han C."/>
            <person name="Hauser L."/>
            <person name="Land M.L."/>
            <person name="Lapidus A."/>
            <person name="Lucas S."/>
            <person name="Pitluck S."/>
            <person name="Woyke T."/>
            <person name="Stein L."/>
            <person name="Murrell J.C."/>
        </authorList>
    </citation>
    <scope>NUCLEOTIDE SEQUENCE [LARGE SCALE GENOMIC DNA]</scope>
    <source>
        <strain evidence="2 3">MC09</strain>
    </source>
</reference>
<dbReference type="KEGG" id="mmt:Metme_2514"/>
<dbReference type="Pfam" id="PF09346">
    <property type="entry name" value="SMI1_KNR4"/>
    <property type="match status" value="1"/>
</dbReference>
<dbReference type="Proteomes" id="UP000008888">
    <property type="component" value="Chromosome"/>
</dbReference>
<proteinExistence type="predicted"/>
<accession>F9ZWQ8</accession>
<keyword evidence="3" id="KW-1185">Reference proteome</keyword>
<feature type="domain" description="Knr4/Smi1-like" evidence="1">
    <location>
        <begin position="12"/>
        <end position="118"/>
    </location>
</feature>
<evidence type="ECO:0000313" key="3">
    <source>
        <dbReference type="Proteomes" id="UP000008888"/>
    </source>
</evidence>
<sequence>MIFTNQDKRVLESDVTAIETELRIRFPEPLRKLFVENNGGEPEPYVYQDDSLSTVVSETLPLISDSGRGTAVDTYNNLVVKKRLVGSNFFPFAVDAGGDYFFVDCSSDNADVYFFRSDTYPDLSKGLMNLKIGLDAFWLVLKLEERA</sequence>
<dbReference type="EMBL" id="CP002738">
    <property type="protein sequence ID" value="AEG00905.1"/>
    <property type="molecule type" value="Genomic_DNA"/>
</dbReference>
<dbReference type="InterPro" id="IPR037883">
    <property type="entry name" value="Knr4/Smi1-like_sf"/>
</dbReference>
<protein>
    <submittedName>
        <fullName evidence="2">Cell wall assembly/cell proliferation coordinating protein, KNR4-like protein</fullName>
    </submittedName>
</protein>
<dbReference type="STRING" id="857087.Metme_2514"/>
<dbReference type="Gene3D" id="3.40.1580.10">
    <property type="entry name" value="SMI1/KNR4-like"/>
    <property type="match status" value="1"/>
</dbReference>
<dbReference type="OrthoDB" id="9131304at2"/>
<dbReference type="SUPFAM" id="SSF160631">
    <property type="entry name" value="SMI1/KNR4-like"/>
    <property type="match status" value="1"/>
</dbReference>
<evidence type="ECO:0000313" key="2">
    <source>
        <dbReference type="EMBL" id="AEG00905.1"/>
    </source>
</evidence>
<dbReference type="HOGENOM" id="CLU_1765871_0_0_6"/>
<dbReference type="AlphaFoldDB" id="F9ZWQ8"/>
<dbReference type="InterPro" id="IPR018958">
    <property type="entry name" value="Knr4/Smi1-like_dom"/>
</dbReference>
<evidence type="ECO:0000259" key="1">
    <source>
        <dbReference type="Pfam" id="PF09346"/>
    </source>
</evidence>
<dbReference type="RefSeq" id="WP_013819141.1">
    <property type="nucleotide sequence ID" value="NC_015572.1"/>
</dbReference>
<reference key="2">
    <citation type="submission" date="2011-05" db="EMBL/GenBank/DDBJ databases">
        <title>Complete genome sequence of the aerobic marine methanotroph Methylomonas methanica MC09.</title>
        <authorList>
            <person name="Boden R."/>
            <person name="Cunliffe M."/>
            <person name="Scanlan J."/>
            <person name="Moussard H."/>
            <person name="Kits K.D."/>
            <person name="Klotz M."/>
            <person name="Jetten M."/>
            <person name="Vuilleumier S."/>
            <person name="Han J."/>
            <person name="Peters L."/>
            <person name="Mikhailova N."/>
            <person name="Teshima H."/>
            <person name="Tapia R."/>
            <person name="Kyrpides N."/>
            <person name="Ivanova N."/>
            <person name="Pagani I."/>
            <person name="Cheng J.-F."/>
            <person name="Goodwin L."/>
            <person name="Han C."/>
            <person name="Hauser L."/>
            <person name="Land M."/>
            <person name="Lapidus A."/>
            <person name="Lucas S."/>
            <person name="Pitluck S."/>
            <person name="Woyke T."/>
            <person name="Stein L.Y."/>
            <person name="Murrell C."/>
        </authorList>
    </citation>
    <scope>NUCLEOTIDE SEQUENCE</scope>
    <source>
        <strain>MC09</strain>
    </source>
</reference>
<organism evidence="2 3">
    <name type="scientific">Methylomonas methanica (strain DSM 25384 / MC09)</name>
    <dbReference type="NCBI Taxonomy" id="857087"/>
    <lineage>
        <taxon>Bacteria</taxon>
        <taxon>Pseudomonadati</taxon>
        <taxon>Pseudomonadota</taxon>
        <taxon>Gammaproteobacteria</taxon>
        <taxon>Methylococcales</taxon>
        <taxon>Methylococcaceae</taxon>
        <taxon>Methylomonas</taxon>
    </lineage>
</organism>